<keyword evidence="3" id="KW-0633">Potassium transport</keyword>
<sequence length="331" mass="38677">MIKNQFYLQLRSRVYDIIENESYQTHFSKMFDKFLILLILLNVSAVIAESVDAWYFPNQHLFEAFEYFSIIVFSIEYLLRVWVIVERDKEEHPEIPHWKRRLLWIKSPGAIIDLVSIAPAFLNYFVTVDLRFLRVLRLFRLLKLTRYFAAMRILLVVLNKEKESFKAVVFILIIMIVTASSGIYVVENQAQPEVFESIPKSMWWAVVTLTTVGYGDVIPVTSVGKFLGAMITILGVGLAALPAGILASGLASELEQRREILEQRFRELLLDDEDMNLIRDRYKIDKIRRELGLNKEQAEEVIVQLLREKEYEQRLAEIDKKNYCPHCGEHL</sequence>
<feature type="transmembrane region" description="Helical" evidence="13">
    <location>
        <begin position="34"/>
        <end position="55"/>
    </location>
</feature>
<dbReference type="InterPro" id="IPR005821">
    <property type="entry name" value="Ion_trans_dom"/>
</dbReference>
<feature type="transmembrane region" description="Helical" evidence="13">
    <location>
        <begin position="226"/>
        <end position="251"/>
    </location>
</feature>
<evidence type="ECO:0000256" key="7">
    <source>
        <dbReference type="ARBA" id="ARBA00022958"/>
    </source>
</evidence>
<dbReference type="Proteomes" id="UP000188169">
    <property type="component" value="Unassembled WGS sequence"/>
</dbReference>
<dbReference type="Gene3D" id="1.10.287.70">
    <property type="match status" value="1"/>
</dbReference>
<evidence type="ECO:0000256" key="13">
    <source>
        <dbReference type="SAM" id="Phobius"/>
    </source>
</evidence>
<evidence type="ECO:0000256" key="1">
    <source>
        <dbReference type="ARBA" id="ARBA00004141"/>
    </source>
</evidence>
<evidence type="ECO:0000259" key="14">
    <source>
        <dbReference type="Pfam" id="PF00520"/>
    </source>
</evidence>
<dbReference type="STRING" id="1945520.A1019T_01865"/>
<evidence type="ECO:0000256" key="12">
    <source>
        <dbReference type="SAM" id="Coils"/>
    </source>
</evidence>
<dbReference type="InterPro" id="IPR028325">
    <property type="entry name" value="VG_K_chnl"/>
</dbReference>
<organism evidence="15 16">
    <name type="scientific">Psychrobacter pasteurii</name>
    <dbReference type="NCBI Taxonomy" id="1945520"/>
    <lineage>
        <taxon>Bacteria</taxon>
        <taxon>Pseudomonadati</taxon>
        <taxon>Pseudomonadota</taxon>
        <taxon>Gammaproteobacteria</taxon>
        <taxon>Moraxellales</taxon>
        <taxon>Moraxellaceae</taxon>
        <taxon>Psychrobacter</taxon>
    </lineage>
</organism>
<evidence type="ECO:0000313" key="16">
    <source>
        <dbReference type="Proteomes" id="UP000188169"/>
    </source>
</evidence>
<proteinExistence type="predicted"/>
<feature type="transmembrane region" description="Helical" evidence="13">
    <location>
        <begin position="165"/>
        <end position="186"/>
    </location>
</feature>
<dbReference type="Pfam" id="PF00520">
    <property type="entry name" value="Ion_trans"/>
    <property type="match status" value="1"/>
</dbReference>
<dbReference type="InterPro" id="IPR027359">
    <property type="entry name" value="Volt_channel_dom_sf"/>
</dbReference>
<dbReference type="SUPFAM" id="SSF81324">
    <property type="entry name" value="Voltage-gated potassium channels"/>
    <property type="match status" value="1"/>
</dbReference>
<name>A0A1R4EHF9_9GAMM</name>
<accession>A0A1R4EHF9</accession>
<dbReference type="PANTHER" id="PTHR11537">
    <property type="entry name" value="VOLTAGE-GATED POTASSIUM CHANNEL"/>
    <property type="match status" value="1"/>
</dbReference>
<evidence type="ECO:0000256" key="5">
    <source>
        <dbReference type="ARBA" id="ARBA00022826"/>
    </source>
</evidence>
<keyword evidence="2" id="KW-0813">Transport</keyword>
<keyword evidence="8 13" id="KW-1133">Transmembrane helix</keyword>
<keyword evidence="10 13" id="KW-0472">Membrane</keyword>
<dbReference type="RefSeq" id="WP_077449256.1">
    <property type="nucleotide sequence ID" value="NZ_FUGD01000109.1"/>
</dbReference>
<gene>
    <name evidence="15" type="ORF">A1019T_01865</name>
</gene>
<keyword evidence="9" id="KW-0406">Ion transport</keyword>
<evidence type="ECO:0000256" key="9">
    <source>
        <dbReference type="ARBA" id="ARBA00023065"/>
    </source>
</evidence>
<feature type="domain" description="Ion transport" evidence="14">
    <location>
        <begin position="29"/>
        <end position="256"/>
    </location>
</feature>
<evidence type="ECO:0000256" key="10">
    <source>
        <dbReference type="ARBA" id="ARBA00023136"/>
    </source>
</evidence>
<feature type="transmembrane region" description="Helical" evidence="13">
    <location>
        <begin position="67"/>
        <end position="85"/>
    </location>
</feature>
<keyword evidence="7" id="KW-0630">Potassium</keyword>
<dbReference type="AlphaFoldDB" id="A0A1R4EHF9"/>
<keyword evidence="11 15" id="KW-0407">Ion channel</keyword>
<evidence type="ECO:0000256" key="6">
    <source>
        <dbReference type="ARBA" id="ARBA00022882"/>
    </source>
</evidence>
<keyword evidence="16" id="KW-1185">Reference proteome</keyword>
<dbReference type="Gene3D" id="1.20.120.350">
    <property type="entry name" value="Voltage-gated potassium channels. Chain C"/>
    <property type="match status" value="1"/>
</dbReference>
<dbReference type="OrthoDB" id="9799090at2"/>
<keyword evidence="4 13" id="KW-0812">Transmembrane</keyword>
<keyword evidence="12" id="KW-0175">Coiled coil</keyword>
<protein>
    <submittedName>
        <fullName evidence="15">Cyclic nucleotide-gated potassium channel</fullName>
    </submittedName>
</protein>
<dbReference type="EMBL" id="FUGD01000109">
    <property type="protein sequence ID" value="SJM37880.1"/>
    <property type="molecule type" value="Genomic_DNA"/>
</dbReference>
<feature type="transmembrane region" description="Helical" evidence="13">
    <location>
        <begin position="105"/>
        <end position="126"/>
    </location>
</feature>
<reference evidence="16" key="1">
    <citation type="submission" date="2017-02" db="EMBL/GenBank/DDBJ databases">
        <authorList>
            <person name="Mornico D."/>
        </authorList>
    </citation>
    <scope>NUCLEOTIDE SEQUENCE [LARGE SCALE GENOMIC DNA]</scope>
</reference>
<evidence type="ECO:0000256" key="8">
    <source>
        <dbReference type="ARBA" id="ARBA00022989"/>
    </source>
</evidence>
<evidence type="ECO:0000313" key="15">
    <source>
        <dbReference type="EMBL" id="SJM37880.1"/>
    </source>
</evidence>
<dbReference type="GO" id="GO:0005249">
    <property type="term" value="F:voltage-gated potassium channel activity"/>
    <property type="evidence" value="ECO:0007669"/>
    <property type="project" value="InterPro"/>
</dbReference>
<evidence type="ECO:0000256" key="4">
    <source>
        <dbReference type="ARBA" id="ARBA00022692"/>
    </source>
</evidence>
<dbReference type="PRINTS" id="PR00169">
    <property type="entry name" value="KCHANNEL"/>
</dbReference>
<evidence type="ECO:0000256" key="3">
    <source>
        <dbReference type="ARBA" id="ARBA00022538"/>
    </source>
</evidence>
<keyword evidence="6" id="KW-0851">Voltage-gated channel</keyword>
<evidence type="ECO:0000256" key="11">
    <source>
        <dbReference type="ARBA" id="ARBA00023303"/>
    </source>
</evidence>
<keyword evidence="5" id="KW-0631">Potassium channel</keyword>
<feature type="coiled-coil region" evidence="12">
    <location>
        <begin position="251"/>
        <end position="315"/>
    </location>
</feature>
<dbReference type="GO" id="GO:0001508">
    <property type="term" value="P:action potential"/>
    <property type="evidence" value="ECO:0007669"/>
    <property type="project" value="TreeGrafter"/>
</dbReference>
<dbReference type="GO" id="GO:0008076">
    <property type="term" value="C:voltage-gated potassium channel complex"/>
    <property type="evidence" value="ECO:0007669"/>
    <property type="project" value="InterPro"/>
</dbReference>
<comment type="subcellular location">
    <subcellularLocation>
        <location evidence="1">Membrane</location>
        <topology evidence="1">Multi-pass membrane protein</topology>
    </subcellularLocation>
</comment>
<dbReference type="PANTHER" id="PTHR11537:SF254">
    <property type="entry name" value="POTASSIUM VOLTAGE-GATED CHANNEL PROTEIN SHAB"/>
    <property type="match status" value="1"/>
</dbReference>
<evidence type="ECO:0000256" key="2">
    <source>
        <dbReference type="ARBA" id="ARBA00022448"/>
    </source>
</evidence>
<feature type="transmembrane region" description="Helical" evidence="13">
    <location>
        <begin position="138"/>
        <end position="158"/>
    </location>
</feature>